<dbReference type="AlphaFoldDB" id="A0A0F9EHR7"/>
<proteinExistence type="predicted"/>
<name>A0A0F9EHR7_9ZZZZ</name>
<protein>
    <submittedName>
        <fullName evidence="1">Uncharacterized protein</fullName>
    </submittedName>
</protein>
<sequence>AFIPSIEELELKQDRDFAAILWDPKIGSLRKFANYNSELTELNMAFLVDSKNSLPEEVVKIAGANLTCAASKYNLSIPKELEDYKSDSFINNLIDLTAINKVGYLTKIAIRRKKATHYALQEQKKYPISTDMQVKKAASFFDKNYNKLNINDKLEFIANIQDRAKELDVSLSKTAVEKYANLSKDLFNEDFYNNVKVRISYLKDNEEEIKTAYEELISRADELGPLDTAYVMEEIDKTASLTGTYGKGLYDPLASTLGEEKIAGREIDGSFVSQDQLRGIDEGILTSLVGNDVIKELKGESGLDILESLPKPIREDIIEQL</sequence>
<gene>
    <name evidence="1" type="ORF">LCGC14_2424800</name>
</gene>
<evidence type="ECO:0000313" key="1">
    <source>
        <dbReference type="EMBL" id="KKL23498.1"/>
    </source>
</evidence>
<feature type="non-terminal residue" evidence="1">
    <location>
        <position position="1"/>
    </location>
</feature>
<accession>A0A0F9EHR7</accession>
<dbReference type="EMBL" id="LAZR01036952">
    <property type="protein sequence ID" value="KKL23498.1"/>
    <property type="molecule type" value="Genomic_DNA"/>
</dbReference>
<organism evidence="1">
    <name type="scientific">marine sediment metagenome</name>
    <dbReference type="NCBI Taxonomy" id="412755"/>
    <lineage>
        <taxon>unclassified sequences</taxon>
        <taxon>metagenomes</taxon>
        <taxon>ecological metagenomes</taxon>
    </lineage>
</organism>
<reference evidence="1" key="1">
    <citation type="journal article" date="2015" name="Nature">
        <title>Complex archaea that bridge the gap between prokaryotes and eukaryotes.</title>
        <authorList>
            <person name="Spang A."/>
            <person name="Saw J.H."/>
            <person name="Jorgensen S.L."/>
            <person name="Zaremba-Niedzwiedzka K."/>
            <person name="Martijn J."/>
            <person name="Lind A.E."/>
            <person name="van Eijk R."/>
            <person name="Schleper C."/>
            <person name="Guy L."/>
            <person name="Ettema T.J."/>
        </authorList>
    </citation>
    <scope>NUCLEOTIDE SEQUENCE</scope>
</reference>
<comment type="caution">
    <text evidence="1">The sequence shown here is derived from an EMBL/GenBank/DDBJ whole genome shotgun (WGS) entry which is preliminary data.</text>
</comment>